<dbReference type="GO" id="GO:0003676">
    <property type="term" value="F:nucleic acid binding"/>
    <property type="evidence" value="ECO:0007669"/>
    <property type="project" value="InterPro"/>
</dbReference>
<evidence type="ECO:0000259" key="2">
    <source>
        <dbReference type="PROSITE" id="PS50822"/>
    </source>
</evidence>
<dbReference type="SUPFAM" id="SSF101690">
    <property type="entry name" value="PAZ domain"/>
    <property type="match status" value="1"/>
</dbReference>
<dbReference type="Pfam" id="PF02171">
    <property type="entry name" value="Piwi"/>
    <property type="match status" value="1"/>
</dbReference>
<dbReference type="EMBL" id="JAADJZ010000036">
    <property type="protein sequence ID" value="KAF2865134.1"/>
    <property type="molecule type" value="Genomic_DNA"/>
</dbReference>
<dbReference type="InterPro" id="IPR036085">
    <property type="entry name" value="PAZ_dom_sf"/>
</dbReference>
<dbReference type="OrthoDB" id="10252740at2759"/>
<dbReference type="InterPro" id="IPR012337">
    <property type="entry name" value="RNaseH-like_sf"/>
</dbReference>
<feature type="compositionally biased region" description="Basic and acidic residues" evidence="1">
    <location>
        <begin position="1143"/>
        <end position="1155"/>
    </location>
</feature>
<accession>A0A7C8HYL4</accession>
<proteinExistence type="predicted"/>
<organism evidence="3 4">
    <name type="scientific">Massariosphaeria phaeospora</name>
    <dbReference type="NCBI Taxonomy" id="100035"/>
    <lineage>
        <taxon>Eukaryota</taxon>
        <taxon>Fungi</taxon>
        <taxon>Dikarya</taxon>
        <taxon>Ascomycota</taxon>
        <taxon>Pezizomycotina</taxon>
        <taxon>Dothideomycetes</taxon>
        <taxon>Pleosporomycetidae</taxon>
        <taxon>Pleosporales</taxon>
        <taxon>Pleosporales incertae sedis</taxon>
        <taxon>Massariosphaeria</taxon>
    </lineage>
</organism>
<dbReference type="PROSITE" id="PS50822">
    <property type="entry name" value="PIWI"/>
    <property type="match status" value="1"/>
</dbReference>
<evidence type="ECO:0000313" key="4">
    <source>
        <dbReference type="Proteomes" id="UP000481861"/>
    </source>
</evidence>
<feature type="domain" description="Piwi" evidence="2">
    <location>
        <begin position="717"/>
        <end position="1041"/>
    </location>
</feature>
<feature type="region of interest" description="Disordered" evidence="1">
    <location>
        <begin position="69"/>
        <end position="106"/>
    </location>
</feature>
<name>A0A7C8HYL4_9PLEO</name>
<comment type="caution">
    <text evidence="3">The sequence shown here is derived from an EMBL/GenBank/DDBJ whole genome shotgun (WGS) entry which is preliminary data.</text>
</comment>
<evidence type="ECO:0000313" key="3">
    <source>
        <dbReference type="EMBL" id="KAF2865134.1"/>
    </source>
</evidence>
<dbReference type="InterPro" id="IPR014811">
    <property type="entry name" value="ArgoL1"/>
</dbReference>
<dbReference type="Pfam" id="PF08699">
    <property type="entry name" value="ArgoL1"/>
    <property type="match status" value="1"/>
</dbReference>
<dbReference type="SUPFAM" id="SSF53098">
    <property type="entry name" value="Ribonuclease H-like"/>
    <property type="match status" value="1"/>
</dbReference>
<dbReference type="AlphaFoldDB" id="A0A7C8HYL4"/>
<sequence length="1172" mass="131264">MASKLSGSTKRTVDNGFEEQPCIRCGNNEHDLLHCKNSGSTAGLAWKSFSARQVGYANTYVIGRKKEWNANRKKESEQQSSTQQETDVQALPPLETARPSQYRDASASLDPAGIAATNDLAEESNDSDTVNGLVKVQEVSVQEPVDTVLWPYAEIPEASSKNTGNVFSPSLHKSNARNSQYPVRKEFVKHTTQVLTNHFELKFKEDTRFYEYQVVNVPASKSRRKTRMIIKTVIQAWDFLRENQDYFTTDNINTIISWKPLHGALNAPAARSGTGNITSPFEWSPRPIADGNTRLSPGFRYMGEKSIADLQAYVNPSGTQGRADFNFDPIVTALNMVVSKSFSNQVFQLSSNKFFLKKGHNDLTGPRGICHALCTIRGYFYTVKPGMQKVLLNVNAATSAFFRPLTVDEFLRDPTFPLEDRERILRTLQVYIDPERLDVADVKDQDHVDYLNKPQNRIKKINNLGSMIGEPAMKFKKFIKVADDQWQEAANYTTVVDHLITTFGKRFNTNLKAVNVGDNEDPVWYPQEYLRILPYQIYKRLLPDNLTEGMLGHACHAAPTSRALVEVEGLEGLGINPVDGQQPFPGCTQIIIEPKMLQIPCARMPALSILYGATTDVKRPNEEEARWNLRGNTKFLESPGGALNYYFVTGPGLKDSNTSWIYQTAFQQQVKEYGVSTGATCYGEQTMLHQSTGHVDLTAEFKSTLKSLQQIKPGGNIAILLLAKRDIPAYSAFKDIVDRSLGLQSICLTEAPNLRGSQCKDVMGISQYMANIMMKANLKLAGRNHSSADRKTSNSQRTTNSVQQILESKLLQNTLILGADVTHPGSGSLIGCPSIAAVVGSVDDAGGKFLGSMRVQEKCKTEIIDDLEIMVKERVDAYRIHRKKFPTKILYYRDGVSASQYEEVKTTELPKIQAGFKKAGGSGKVLITAVVAVKRHHTRLYPISGTGAGNGNCKSGTLVDSAITSPYFSDFFLQSHHGLKGTAIPTHYFMLQNDLVLPETLLHELTYKLCYTYVRATTGVSYAPPAYYADRLCERGRCYLRHFFSPDRNSAHYKKYLQKKQELEDVDQPEISAMLSKLSLRAAQPGRRRPRKLDRHIELERTHRDNARVSVESYFLQEAKDYWNGKVEGEKNDRGAVGTGKGKGKEVETEEKETVEVTNPWHPALNRTMFWM</sequence>
<dbReference type="SMART" id="SM00950">
    <property type="entry name" value="Piwi"/>
    <property type="match status" value="1"/>
</dbReference>
<evidence type="ECO:0000256" key="1">
    <source>
        <dbReference type="SAM" id="MobiDB-lite"/>
    </source>
</evidence>
<dbReference type="Gene3D" id="3.30.420.10">
    <property type="entry name" value="Ribonuclease H-like superfamily/Ribonuclease H"/>
    <property type="match status" value="1"/>
</dbReference>
<dbReference type="InterPro" id="IPR003165">
    <property type="entry name" value="Piwi"/>
</dbReference>
<dbReference type="Proteomes" id="UP000481861">
    <property type="component" value="Unassembled WGS sequence"/>
</dbReference>
<keyword evidence="4" id="KW-1185">Reference proteome</keyword>
<feature type="region of interest" description="Disordered" evidence="1">
    <location>
        <begin position="1129"/>
        <end position="1157"/>
    </location>
</feature>
<dbReference type="Gene3D" id="3.40.50.2300">
    <property type="match status" value="1"/>
</dbReference>
<dbReference type="PANTHER" id="PTHR22891">
    <property type="entry name" value="EUKARYOTIC TRANSLATION INITIATION FACTOR 2C"/>
    <property type="match status" value="1"/>
</dbReference>
<gene>
    <name evidence="3" type="ORF">BDV95DRAFT_612925</name>
</gene>
<protein>
    <recommendedName>
        <fullName evidence="2">Piwi domain-containing protein</fullName>
    </recommendedName>
</protein>
<dbReference type="SMART" id="SM01163">
    <property type="entry name" value="DUF1785"/>
    <property type="match status" value="1"/>
</dbReference>
<reference evidence="3 4" key="1">
    <citation type="submission" date="2020-01" db="EMBL/GenBank/DDBJ databases">
        <authorList>
            <consortium name="DOE Joint Genome Institute"/>
            <person name="Haridas S."/>
            <person name="Albert R."/>
            <person name="Binder M."/>
            <person name="Bloem J."/>
            <person name="Labutti K."/>
            <person name="Salamov A."/>
            <person name="Andreopoulos B."/>
            <person name="Baker S.E."/>
            <person name="Barry K."/>
            <person name="Bills G."/>
            <person name="Bluhm B.H."/>
            <person name="Cannon C."/>
            <person name="Castanera R."/>
            <person name="Culley D.E."/>
            <person name="Daum C."/>
            <person name="Ezra D."/>
            <person name="Gonzalez J.B."/>
            <person name="Henrissat B."/>
            <person name="Kuo A."/>
            <person name="Liang C."/>
            <person name="Lipzen A."/>
            <person name="Lutzoni F."/>
            <person name="Magnuson J."/>
            <person name="Mondo S."/>
            <person name="Nolan M."/>
            <person name="Ohm R."/>
            <person name="Pangilinan J."/>
            <person name="Park H.-J.H."/>
            <person name="Ramirez L."/>
            <person name="Alfaro M."/>
            <person name="Sun H."/>
            <person name="Tritt A."/>
            <person name="Yoshinaga Y."/>
            <person name="Zwiers L.-H.L."/>
            <person name="Turgeon B.G."/>
            <person name="Goodwin S.B."/>
            <person name="Spatafora J.W."/>
            <person name="Crous P.W."/>
            <person name="Grigoriev I.V."/>
        </authorList>
    </citation>
    <scope>NUCLEOTIDE SEQUENCE [LARGE SCALE GENOMIC DNA]</scope>
    <source>
        <strain evidence="3 4">CBS 611.86</strain>
    </source>
</reference>
<dbReference type="InterPro" id="IPR036397">
    <property type="entry name" value="RNaseH_sf"/>
</dbReference>